<keyword evidence="8" id="KW-0418">Kinase</keyword>
<dbReference type="EMBL" id="BLJY01000011">
    <property type="protein sequence ID" value="GFF20038.1"/>
    <property type="molecule type" value="Genomic_DNA"/>
</dbReference>
<keyword evidence="5" id="KW-0496">Mitochondrion</keyword>
<proteinExistence type="inferred from homology"/>
<evidence type="ECO:0000256" key="3">
    <source>
        <dbReference type="ARBA" id="ARBA00016197"/>
    </source>
</evidence>
<dbReference type="AlphaFoldDB" id="A0A5M3YYS3"/>
<dbReference type="Pfam" id="PF01636">
    <property type="entry name" value="APH"/>
    <property type="match status" value="1"/>
</dbReference>
<accession>A0A5M3YYS3</accession>
<organism evidence="8 9">
    <name type="scientific">Aspergillus terreus</name>
    <dbReference type="NCBI Taxonomy" id="33178"/>
    <lineage>
        <taxon>Eukaryota</taxon>
        <taxon>Fungi</taxon>
        <taxon>Dikarya</taxon>
        <taxon>Ascomycota</taxon>
        <taxon>Pezizomycotina</taxon>
        <taxon>Eurotiomycetes</taxon>
        <taxon>Eurotiomycetidae</taxon>
        <taxon>Eurotiales</taxon>
        <taxon>Aspergillaceae</taxon>
        <taxon>Aspergillus</taxon>
        <taxon>Aspergillus subgen. Circumdati</taxon>
    </lineage>
</organism>
<protein>
    <recommendedName>
        <fullName evidence="3">Altered inheritance of mitochondria protein 9, mitochondrial</fullName>
    </recommendedName>
    <alternativeName>
        <fullName evidence="6">Found in mitochondrial proteome protein 29</fullName>
    </alternativeName>
</protein>
<sequence>MNSEQHMLCTKALSLATKEMASLDFPAYGSLYFSDAPLEPYLKIPSKKSYCIGPHCSPVFWNRNPGESELYGGPSPDCGPWKDLSSYCQGLIKTGFSRLPKEAPENHKLLPHQGSIQNHIRLIEISQEVMRKLIEDKRIQDAAAPVLLHPDFNKRSIYVSPDDPTVITGIIDWQSAGIEPAFIYANDTPGFASLPEEPEKELEDAQGETRTLSDKERKRKDALICHQTYDVCMKGLAPKLRPARLLDQTLFRLFHYCHTTWGDSAPAVRQELIELSTHWKKLGLQGSCPFSPTDEELERHARDYDDFEAVQRLKLLLKHALNTNSDGWVPNEAWEAAKEVHLSYLCQV</sequence>
<name>A0A5M3YYS3_ASPTE</name>
<evidence type="ECO:0000313" key="8">
    <source>
        <dbReference type="EMBL" id="GFF20038.1"/>
    </source>
</evidence>
<comment type="subcellular location">
    <subcellularLocation>
        <location evidence="1">Mitochondrion</location>
    </subcellularLocation>
</comment>
<evidence type="ECO:0000256" key="6">
    <source>
        <dbReference type="ARBA" id="ARBA00031849"/>
    </source>
</evidence>
<keyword evidence="8" id="KW-0723">Serine/threonine-protein kinase</keyword>
<dbReference type="InterPro" id="IPR051035">
    <property type="entry name" value="Mito_inheritance_9"/>
</dbReference>
<keyword evidence="8" id="KW-0808">Transferase</keyword>
<dbReference type="GO" id="GO:0004674">
    <property type="term" value="F:protein serine/threonine kinase activity"/>
    <property type="evidence" value="ECO:0007669"/>
    <property type="project" value="UniProtKB-KW"/>
</dbReference>
<dbReference type="VEuPathDB" id="FungiDB:ATEG_03885"/>
<evidence type="ECO:0000256" key="4">
    <source>
        <dbReference type="ARBA" id="ARBA00022946"/>
    </source>
</evidence>
<dbReference type="SUPFAM" id="SSF56112">
    <property type="entry name" value="Protein kinase-like (PK-like)"/>
    <property type="match status" value="1"/>
</dbReference>
<dbReference type="PANTHER" id="PTHR36091">
    <property type="entry name" value="ALTERED INHERITANCE OF MITOCHONDRIA PROTEIN 9, MITOCHONDRIAL"/>
    <property type="match status" value="1"/>
</dbReference>
<comment type="caution">
    <text evidence="8">The sequence shown here is derived from an EMBL/GenBank/DDBJ whole genome shotgun (WGS) entry which is preliminary data.</text>
</comment>
<feature type="domain" description="Aminoglycoside phosphotransferase" evidence="7">
    <location>
        <begin position="121"/>
        <end position="181"/>
    </location>
</feature>
<dbReference type="Gene3D" id="3.90.1200.10">
    <property type="match status" value="1"/>
</dbReference>
<dbReference type="PANTHER" id="PTHR36091:SF1">
    <property type="entry name" value="ALTERED INHERITANCE OF MITOCHONDRIA PROTEIN 9, MITOCHONDRIAL"/>
    <property type="match status" value="1"/>
</dbReference>
<dbReference type="GO" id="GO:0005739">
    <property type="term" value="C:mitochondrion"/>
    <property type="evidence" value="ECO:0007669"/>
    <property type="project" value="UniProtKB-SubCell"/>
</dbReference>
<evidence type="ECO:0000256" key="1">
    <source>
        <dbReference type="ARBA" id="ARBA00004173"/>
    </source>
</evidence>
<evidence type="ECO:0000313" key="9">
    <source>
        <dbReference type="Proteomes" id="UP000452235"/>
    </source>
</evidence>
<keyword evidence="4" id="KW-0809">Transit peptide</keyword>
<dbReference type="InterPro" id="IPR011009">
    <property type="entry name" value="Kinase-like_dom_sf"/>
</dbReference>
<gene>
    <name evidence="8" type="ORF">ATEIFO6365_0011029800</name>
</gene>
<evidence type="ECO:0000259" key="7">
    <source>
        <dbReference type="Pfam" id="PF01636"/>
    </source>
</evidence>
<dbReference type="InterPro" id="IPR002575">
    <property type="entry name" value="Aminoglycoside_PTrfase"/>
</dbReference>
<dbReference type="Proteomes" id="UP000452235">
    <property type="component" value="Unassembled WGS sequence"/>
</dbReference>
<evidence type="ECO:0000256" key="5">
    <source>
        <dbReference type="ARBA" id="ARBA00023128"/>
    </source>
</evidence>
<comment type="similarity">
    <text evidence="2">Belongs to the AIM9 family.</text>
</comment>
<reference evidence="8 9" key="1">
    <citation type="submission" date="2020-01" db="EMBL/GenBank/DDBJ databases">
        <title>Aspergillus terreus IFO 6365 whole genome shotgun sequence.</title>
        <authorList>
            <person name="Kanamasa S."/>
            <person name="Takahashi H."/>
        </authorList>
    </citation>
    <scope>NUCLEOTIDE SEQUENCE [LARGE SCALE GENOMIC DNA]</scope>
    <source>
        <strain evidence="8 9">IFO 6365</strain>
    </source>
</reference>
<evidence type="ECO:0000256" key="2">
    <source>
        <dbReference type="ARBA" id="ARBA00005543"/>
    </source>
</evidence>
<keyword evidence="9" id="KW-1185">Reference proteome</keyword>
<dbReference type="OrthoDB" id="2831558at2759"/>